<keyword evidence="2" id="KW-1185">Reference proteome</keyword>
<gene>
    <name evidence="1" type="ORF">Ahy_B03g063894</name>
</gene>
<name>A0A444ZYC6_ARAHY</name>
<protein>
    <submittedName>
        <fullName evidence="1">Uncharacterized protein</fullName>
    </submittedName>
</protein>
<sequence length="231" mass="26948">MRNEKLLPWRIVMKKMVDCVGGSNHIWEVVHKSKSVEVVYMEDVHERCDHLTTWLCSKIKKVLLVHWETNEEFRYRHLKNKANRASARSSKNTGGSTTFMKTKARLLKSLYRDATLAETFNGEDADDFVASVVDLDAVWRETASAPYKNRVYGLELFFTSSFPTSMLRPSSAYATSRAVDSEKGIDLRLQVQKLTHKLYEQVKELTDYRERYQEILTRVTDTDDLRLGWRE</sequence>
<evidence type="ECO:0000313" key="1">
    <source>
        <dbReference type="EMBL" id="RYR19187.1"/>
    </source>
</evidence>
<dbReference type="AlphaFoldDB" id="A0A444ZYC6"/>
<reference evidence="1 2" key="1">
    <citation type="submission" date="2019-01" db="EMBL/GenBank/DDBJ databases">
        <title>Sequencing of cultivated peanut Arachis hypogaea provides insights into genome evolution and oil improvement.</title>
        <authorList>
            <person name="Chen X."/>
        </authorList>
    </citation>
    <scope>NUCLEOTIDE SEQUENCE [LARGE SCALE GENOMIC DNA]</scope>
    <source>
        <strain evidence="2">cv. Fuhuasheng</strain>
        <tissue evidence="1">Leaves</tissue>
    </source>
</reference>
<proteinExistence type="predicted"/>
<evidence type="ECO:0000313" key="2">
    <source>
        <dbReference type="Proteomes" id="UP000289738"/>
    </source>
</evidence>
<organism evidence="1 2">
    <name type="scientific">Arachis hypogaea</name>
    <name type="common">Peanut</name>
    <dbReference type="NCBI Taxonomy" id="3818"/>
    <lineage>
        <taxon>Eukaryota</taxon>
        <taxon>Viridiplantae</taxon>
        <taxon>Streptophyta</taxon>
        <taxon>Embryophyta</taxon>
        <taxon>Tracheophyta</taxon>
        <taxon>Spermatophyta</taxon>
        <taxon>Magnoliopsida</taxon>
        <taxon>eudicotyledons</taxon>
        <taxon>Gunneridae</taxon>
        <taxon>Pentapetalae</taxon>
        <taxon>rosids</taxon>
        <taxon>fabids</taxon>
        <taxon>Fabales</taxon>
        <taxon>Fabaceae</taxon>
        <taxon>Papilionoideae</taxon>
        <taxon>50 kb inversion clade</taxon>
        <taxon>dalbergioids sensu lato</taxon>
        <taxon>Dalbergieae</taxon>
        <taxon>Pterocarpus clade</taxon>
        <taxon>Arachis</taxon>
    </lineage>
</organism>
<dbReference type="Proteomes" id="UP000289738">
    <property type="component" value="Chromosome B03"/>
</dbReference>
<dbReference type="EMBL" id="SDMP01000013">
    <property type="protein sequence ID" value="RYR19187.1"/>
    <property type="molecule type" value="Genomic_DNA"/>
</dbReference>
<accession>A0A444ZYC6</accession>
<comment type="caution">
    <text evidence="1">The sequence shown here is derived from an EMBL/GenBank/DDBJ whole genome shotgun (WGS) entry which is preliminary data.</text>
</comment>